<keyword evidence="6" id="KW-0833">Ubl conjugation pathway</keyword>
<dbReference type="SMART" id="SM00744">
    <property type="entry name" value="RINGv"/>
    <property type="match status" value="1"/>
</dbReference>
<gene>
    <name evidence="13" type="primary">Necator_chrII.g7350</name>
    <name evidence="13" type="ORF">RB195_019557</name>
</gene>
<dbReference type="InterPro" id="IPR011016">
    <property type="entry name" value="Znf_RING-CH"/>
</dbReference>
<evidence type="ECO:0000256" key="11">
    <source>
        <dbReference type="SAM" id="Phobius"/>
    </source>
</evidence>
<keyword evidence="14" id="KW-1185">Reference proteome</keyword>
<evidence type="ECO:0000256" key="9">
    <source>
        <dbReference type="ARBA" id="ARBA00023136"/>
    </source>
</evidence>
<dbReference type="PROSITE" id="PS51292">
    <property type="entry name" value="ZF_RING_CH"/>
    <property type="match status" value="1"/>
</dbReference>
<evidence type="ECO:0000256" key="3">
    <source>
        <dbReference type="ARBA" id="ARBA00022692"/>
    </source>
</evidence>
<evidence type="ECO:0000256" key="2">
    <source>
        <dbReference type="ARBA" id="ARBA00022679"/>
    </source>
</evidence>
<name>A0ABR1CET1_NECAM</name>
<protein>
    <recommendedName>
        <fullName evidence="12">RING-CH-type domain-containing protein</fullName>
    </recommendedName>
</protein>
<evidence type="ECO:0000256" key="4">
    <source>
        <dbReference type="ARBA" id="ARBA00022723"/>
    </source>
</evidence>
<evidence type="ECO:0000256" key="7">
    <source>
        <dbReference type="ARBA" id="ARBA00022833"/>
    </source>
</evidence>
<dbReference type="PANTHER" id="PTHR46065:SF5">
    <property type="entry name" value="RING-CH-TYPE DOMAIN-CONTAINING PROTEIN"/>
    <property type="match status" value="1"/>
</dbReference>
<dbReference type="EMBL" id="JAVFWL010000002">
    <property type="protein sequence ID" value="KAK6736933.1"/>
    <property type="molecule type" value="Genomic_DNA"/>
</dbReference>
<evidence type="ECO:0000256" key="1">
    <source>
        <dbReference type="ARBA" id="ARBA00004141"/>
    </source>
</evidence>
<comment type="subcellular location">
    <subcellularLocation>
        <location evidence="1">Membrane</location>
        <topology evidence="1">Multi-pass membrane protein</topology>
    </subcellularLocation>
</comment>
<comment type="caution">
    <text evidence="13">The sequence shown here is derived from an EMBL/GenBank/DDBJ whole genome shotgun (WGS) entry which is preliminary data.</text>
</comment>
<organism evidence="13 14">
    <name type="scientific">Necator americanus</name>
    <name type="common">Human hookworm</name>
    <dbReference type="NCBI Taxonomy" id="51031"/>
    <lineage>
        <taxon>Eukaryota</taxon>
        <taxon>Metazoa</taxon>
        <taxon>Ecdysozoa</taxon>
        <taxon>Nematoda</taxon>
        <taxon>Chromadorea</taxon>
        <taxon>Rhabditida</taxon>
        <taxon>Rhabditina</taxon>
        <taxon>Rhabditomorpha</taxon>
        <taxon>Strongyloidea</taxon>
        <taxon>Ancylostomatidae</taxon>
        <taxon>Bunostominae</taxon>
        <taxon>Necator</taxon>
    </lineage>
</organism>
<evidence type="ECO:0000313" key="13">
    <source>
        <dbReference type="EMBL" id="KAK6736933.1"/>
    </source>
</evidence>
<dbReference type="Proteomes" id="UP001303046">
    <property type="component" value="Unassembled WGS sequence"/>
</dbReference>
<evidence type="ECO:0000313" key="14">
    <source>
        <dbReference type="Proteomes" id="UP001303046"/>
    </source>
</evidence>
<feature type="transmembrane region" description="Helical" evidence="11">
    <location>
        <begin position="170"/>
        <end position="195"/>
    </location>
</feature>
<keyword evidence="7" id="KW-0862">Zinc</keyword>
<dbReference type="InterPro" id="IPR013083">
    <property type="entry name" value="Znf_RING/FYVE/PHD"/>
</dbReference>
<dbReference type="Pfam" id="PF12906">
    <property type="entry name" value="RINGv"/>
    <property type="match status" value="1"/>
</dbReference>
<evidence type="ECO:0000259" key="12">
    <source>
        <dbReference type="PROSITE" id="PS51292"/>
    </source>
</evidence>
<evidence type="ECO:0000256" key="10">
    <source>
        <dbReference type="SAM" id="MobiDB-lite"/>
    </source>
</evidence>
<evidence type="ECO:0000256" key="6">
    <source>
        <dbReference type="ARBA" id="ARBA00022786"/>
    </source>
</evidence>
<evidence type="ECO:0000256" key="5">
    <source>
        <dbReference type="ARBA" id="ARBA00022771"/>
    </source>
</evidence>
<feature type="transmembrane region" description="Helical" evidence="11">
    <location>
        <begin position="129"/>
        <end position="150"/>
    </location>
</feature>
<dbReference type="PANTHER" id="PTHR46065">
    <property type="entry name" value="E3 UBIQUITIN-PROTEIN LIGASE MARCH 2/3 FAMILY MEMBER"/>
    <property type="match status" value="1"/>
</dbReference>
<reference evidence="13 14" key="1">
    <citation type="submission" date="2023-08" db="EMBL/GenBank/DDBJ databases">
        <title>A Necator americanus chromosomal reference genome.</title>
        <authorList>
            <person name="Ilik V."/>
            <person name="Petrzelkova K.J."/>
            <person name="Pardy F."/>
            <person name="Fuh T."/>
            <person name="Niatou-Singa F.S."/>
            <person name="Gouil Q."/>
            <person name="Baker L."/>
            <person name="Ritchie M.E."/>
            <person name="Jex A.R."/>
            <person name="Gazzola D."/>
            <person name="Li H."/>
            <person name="Toshio Fujiwara R."/>
            <person name="Zhan B."/>
            <person name="Aroian R.V."/>
            <person name="Pafco B."/>
            <person name="Schwarz E.M."/>
        </authorList>
    </citation>
    <scope>NUCLEOTIDE SEQUENCE [LARGE SCALE GENOMIC DNA]</scope>
    <source>
        <strain evidence="13 14">Aroian</strain>
        <tissue evidence="13">Whole animal</tissue>
    </source>
</reference>
<keyword evidence="8 11" id="KW-1133">Transmembrane helix</keyword>
<sequence>MPRFKDSRTWADFVLFRKSIRDLMPVLTTSLNSSLGPAVCRVCLCGETSIPYLGNSPGEPLISPCHCKGTMGLYHRSCLEHWLSTSRTYCCEICKFRYEIGRRKPGLLSYLRTHWFIDHEHPHSIGGDCACLIILAPLTLGGSVLCLRNISEKLRYVDENGDYEKAHEILALGLMALFLIIVLGFWFVFTTLFYLNDFRMWQRKNVILYVIDQLEREDETYSRSHNHLSESLRPLLLKKKLKNFFCCGLGSASRDHTAIPLEDGVLGVNPQLVATGEGSANHANHAEETRTPRPPLVSPISCASDAQYINQNINLSTSILVSSPVLPFNEESSMSSSQAPALSTFRPHYTVASAQILASTPLGNSPLSKVELLSSGKAGSSDSDEFLKLCARNAEGLHPNESPVNEPVSTSGTSPRVETPL</sequence>
<keyword evidence="9 11" id="KW-0472">Membrane</keyword>
<keyword evidence="2" id="KW-0808">Transferase</keyword>
<accession>A0ABR1CET1</accession>
<dbReference type="SUPFAM" id="SSF57850">
    <property type="entry name" value="RING/U-box"/>
    <property type="match status" value="1"/>
</dbReference>
<feature type="region of interest" description="Disordered" evidence="10">
    <location>
        <begin position="392"/>
        <end position="421"/>
    </location>
</feature>
<keyword evidence="5" id="KW-0863">Zinc-finger</keyword>
<dbReference type="Gene3D" id="3.30.40.10">
    <property type="entry name" value="Zinc/RING finger domain, C3HC4 (zinc finger)"/>
    <property type="match status" value="1"/>
</dbReference>
<evidence type="ECO:0000256" key="8">
    <source>
        <dbReference type="ARBA" id="ARBA00022989"/>
    </source>
</evidence>
<keyword evidence="4" id="KW-0479">Metal-binding</keyword>
<feature type="compositionally biased region" description="Polar residues" evidence="10">
    <location>
        <begin position="407"/>
        <end position="421"/>
    </location>
</feature>
<keyword evidence="3 11" id="KW-0812">Transmembrane</keyword>
<proteinExistence type="predicted"/>
<feature type="domain" description="RING-CH-type" evidence="12">
    <location>
        <begin position="32"/>
        <end position="101"/>
    </location>
</feature>